<protein>
    <recommendedName>
        <fullName evidence="5">Probable membrane transporter protein</fullName>
    </recommendedName>
</protein>
<keyword evidence="2 5" id="KW-0812">Transmembrane</keyword>
<sequence>MEYTWIAFPAGILIATVASAIGIGGGVLWMPFLLVVLNIRPDTAVLTSLMIQTAGMGSSSTAFFMQKRIDFRLALLFLMVALPGIFSGAYLLKHIKPSHMEMILGILVMTTAFLFVSSNQKYEDIGKNRAEIKTAFRYSWVTVFASIITGMLSISMSEWLIPLMRTRLSLKMSSAIATCIFIAFGTCIISSSMHIVLGGKASLTAVCWGVPGVIIGGQIGPRIIKRINERILKEVFIFLLTLVGIHLIYNAF</sequence>
<dbReference type="Proteomes" id="UP000663720">
    <property type="component" value="Chromosome"/>
</dbReference>
<dbReference type="GO" id="GO:0005886">
    <property type="term" value="C:plasma membrane"/>
    <property type="evidence" value="ECO:0007669"/>
    <property type="project" value="UniProtKB-SubCell"/>
</dbReference>
<feature type="transmembrane region" description="Helical" evidence="5">
    <location>
        <begin position="6"/>
        <end position="37"/>
    </location>
</feature>
<evidence type="ECO:0000313" key="6">
    <source>
        <dbReference type="EMBL" id="QTA78307.1"/>
    </source>
</evidence>
<comment type="similarity">
    <text evidence="5">Belongs to the 4-toluene sulfonate uptake permease (TSUP) (TC 2.A.102) family.</text>
</comment>
<evidence type="ECO:0000313" key="7">
    <source>
        <dbReference type="Proteomes" id="UP000663720"/>
    </source>
</evidence>
<keyword evidence="3 5" id="KW-1133">Transmembrane helix</keyword>
<keyword evidence="5" id="KW-1003">Cell membrane</keyword>
<dbReference type="AlphaFoldDB" id="A0A975B3V1"/>
<proteinExistence type="inferred from homology"/>
<keyword evidence="4 5" id="KW-0472">Membrane</keyword>
<dbReference type="KEGG" id="dli:dnl_05280"/>
<accession>A0A975B3V1</accession>
<dbReference type="RefSeq" id="WP_207690188.1">
    <property type="nucleotide sequence ID" value="NZ_CP061799.1"/>
</dbReference>
<dbReference type="Pfam" id="PF01925">
    <property type="entry name" value="TauE"/>
    <property type="match status" value="1"/>
</dbReference>
<dbReference type="PANTHER" id="PTHR43701">
    <property type="entry name" value="MEMBRANE TRANSPORTER PROTEIN MJ0441-RELATED"/>
    <property type="match status" value="1"/>
</dbReference>
<organism evidence="6 7">
    <name type="scientific">Desulfonema limicola</name>
    <dbReference type="NCBI Taxonomy" id="45656"/>
    <lineage>
        <taxon>Bacteria</taxon>
        <taxon>Pseudomonadati</taxon>
        <taxon>Thermodesulfobacteriota</taxon>
        <taxon>Desulfobacteria</taxon>
        <taxon>Desulfobacterales</taxon>
        <taxon>Desulfococcaceae</taxon>
        <taxon>Desulfonema</taxon>
    </lineage>
</organism>
<dbReference type="EMBL" id="CP061799">
    <property type="protein sequence ID" value="QTA78307.1"/>
    <property type="molecule type" value="Genomic_DNA"/>
</dbReference>
<feature type="transmembrane region" description="Helical" evidence="5">
    <location>
        <begin position="44"/>
        <end position="65"/>
    </location>
</feature>
<reference evidence="6" key="1">
    <citation type="journal article" date="2021" name="Microb. Physiol.">
        <title>Proteogenomic Insights into the Physiology of Marine, Sulfate-Reducing, Filamentous Desulfonema limicola and Desulfonema magnum.</title>
        <authorList>
            <person name="Schnaars V."/>
            <person name="Wohlbrand L."/>
            <person name="Scheve S."/>
            <person name="Hinrichs C."/>
            <person name="Reinhardt R."/>
            <person name="Rabus R."/>
        </authorList>
    </citation>
    <scope>NUCLEOTIDE SEQUENCE</scope>
    <source>
        <strain evidence="6">5ac10</strain>
    </source>
</reference>
<evidence type="ECO:0000256" key="2">
    <source>
        <dbReference type="ARBA" id="ARBA00022692"/>
    </source>
</evidence>
<name>A0A975B3V1_9BACT</name>
<dbReference type="PANTHER" id="PTHR43701:SF2">
    <property type="entry name" value="MEMBRANE TRANSPORTER PROTEIN YJNA-RELATED"/>
    <property type="match status" value="1"/>
</dbReference>
<evidence type="ECO:0000256" key="5">
    <source>
        <dbReference type="RuleBase" id="RU363041"/>
    </source>
</evidence>
<evidence type="ECO:0000256" key="3">
    <source>
        <dbReference type="ARBA" id="ARBA00022989"/>
    </source>
</evidence>
<dbReference type="InterPro" id="IPR051598">
    <property type="entry name" value="TSUP/Inactive_protease-like"/>
</dbReference>
<gene>
    <name evidence="6" type="ORF">dnl_05280</name>
</gene>
<evidence type="ECO:0000256" key="4">
    <source>
        <dbReference type="ARBA" id="ARBA00023136"/>
    </source>
</evidence>
<keyword evidence="7" id="KW-1185">Reference proteome</keyword>
<feature type="transmembrane region" description="Helical" evidence="5">
    <location>
        <begin position="71"/>
        <end position="92"/>
    </location>
</feature>
<feature type="transmembrane region" description="Helical" evidence="5">
    <location>
        <begin position="173"/>
        <end position="195"/>
    </location>
</feature>
<feature type="transmembrane region" description="Helical" evidence="5">
    <location>
        <begin position="231"/>
        <end position="249"/>
    </location>
</feature>
<feature type="transmembrane region" description="Helical" evidence="5">
    <location>
        <begin position="99"/>
        <end position="118"/>
    </location>
</feature>
<evidence type="ECO:0000256" key="1">
    <source>
        <dbReference type="ARBA" id="ARBA00004141"/>
    </source>
</evidence>
<dbReference type="InterPro" id="IPR002781">
    <property type="entry name" value="TM_pro_TauE-like"/>
</dbReference>
<comment type="subcellular location">
    <subcellularLocation>
        <location evidence="5">Cell membrane</location>
        <topology evidence="5">Multi-pass membrane protein</topology>
    </subcellularLocation>
    <subcellularLocation>
        <location evidence="1">Membrane</location>
        <topology evidence="1">Multi-pass membrane protein</topology>
    </subcellularLocation>
</comment>
<feature type="transmembrane region" description="Helical" evidence="5">
    <location>
        <begin position="138"/>
        <end position="161"/>
    </location>
</feature>